<evidence type="ECO:0000313" key="4">
    <source>
        <dbReference type="Proteomes" id="UP000054558"/>
    </source>
</evidence>
<feature type="compositionally biased region" description="Pro residues" evidence="1">
    <location>
        <begin position="340"/>
        <end position="380"/>
    </location>
</feature>
<dbReference type="AlphaFoldDB" id="A0A1Y1I8N3"/>
<dbReference type="InterPro" id="IPR009646">
    <property type="entry name" value="Root_cap"/>
</dbReference>
<dbReference type="Proteomes" id="UP000054558">
    <property type="component" value="Unassembled WGS sequence"/>
</dbReference>
<reference evidence="3 4" key="1">
    <citation type="journal article" date="2014" name="Nat. Commun.">
        <title>Klebsormidium flaccidum genome reveals primary factors for plant terrestrial adaptation.</title>
        <authorList>
            <person name="Hori K."/>
            <person name="Maruyama F."/>
            <person name="Fujisawa T."/>
            <person name="Togashi T."/>
            <person name="Yamamoto N."/>
            <person name="Seo M."/>
            <person name="Sato S."/>
            <person name="Yamada T."/>
            <person name="Mori H."/>
            <person name="Tajima N."/>
            <person name="Moriyama T."/>
            <person name="Ikeuchi M."/>
            <person name="Watanabe M."/>
            <person name="Wada H."/>
            <person name="Kobayashi K."/>
            <person name="Saito M."/>
            <person name="Masuda T."/>
            <person name="Sasaki-Sekimoto Y."/>
            <person name="Mashiguchi K."/>
            <person name="Awai K."/>
            <person name="Shimojima M."/>
            <person name="Masuda S."/>
            <person name="Iwai M."/>
            <person name="Nobusawa T."/>
            <person name="Narise T."/>
            <person name="Kondo S."/>
            <person name="Saito H."/>
            <person name="Sato R."/>
            <person name="Murakawa M."/>
            <person name="Ihara Y."/>
            <person name="Oshima-Yamada Y."/>
            <person name="Ohtaka K."/>
            <person name="Satoh M."/>
            <person name="Sonobe K."/>
            <person name="Ishii M."/>
            <person name="Ohtani R."/>
            <person name="Kanamori-Sato M."/>
            <person name="Honoki R."/>
            <person name="Miyazaki D."/>
            <person name="Mochizuki H."/>
            <person name="Umetsu J."/>
            <person name="Higashi K."/>
            <person name="Shibata D."/>
            <person name="Kamiya Y."/>
            <person name="Sato N."/>
            <person name="Nakamura Y."/>
            <person name="Tabata S."/>
            <person name="Ida S."/>
            <person name="Kurokawa K."/>
            <person name="Ohta H."/>
        </authorList>
    </citation>
    <scope>NUCLEOTIDE SEQUENCE [LARGE SCALE GENOMIC DNA]</scope>
    <source>
        <strain evidence="3 4">NIES-2285</strain>
    </source>
</reference>
<feature type="signal peptide" evidence="2">
    <location>
        <begin position="1"/>
        <end position="23"/>
    </location>
</feature>
<name>A0A1Y1I8N3_KLENI</name>
<dbReference type="InterPro" id="IPR011050">
    <property type="entry name" value="Pectin_lyase_fold/virulence"/>
</dbReference>
<feature type="compositionally biased region" description="Pro residues" evidence="1">
    <location>
        <begin position="389"/>
        <end position="400"/>
    </location>
</feature>
<feature type="chain" id="PRO_5012146536" evidence="2">
    <location>
        <begin position="24"/>
        <end position="682"/>
    </location>
</feature>
<sequence length="682" mass="70854">MAQAMRMFLGLLLVSALTSSVSARRMLLGSSRLHMKRSLLQVPVETEEPPQPYAATTWCATLDCLTTAMSAAQGTNNSMIIVTENIDLKGQPLPAVVNKLEVMGNCPDGCCWIDAHGMSQIFVVTGEGRFTSHMLEMRRGKATGCGGAVWVAQGGRAGFFGTKFNNNTAVTGAAVCFDKGAKGFFKQGSFKNNVASASGGAVFEDQNVCVTYIETNFASNQANSGGAVAVSNGSSADVQYSLFATDSAKTQGGAIDAATGSVISVTNTQFAGCTAPTGADANLAAGVANSFIKNTYSAQGSVVNGNVCATPGGACTVQAPLCNWIPKDCQMPLTPFPIPSPSPSASPMPSPSASPIPSPSASPIPSPSSSPVPPSPPTTPAPTTAAPTTPAPTTPAPTTPKPTTSAPTTAAPVPTTSAPVPTTAAPVPTSVVPTMTPAPTPVATRPQPCISNGTSVKGDPHFIGKHGEKFDFMGEAGKDYCLIADKNLHINMHVFAGRREGTTYISEIGMLIGSDEVYVSAKSSDTAGWKDTQGQVLINGIELPASDLNMTLSDGLTITRTRTSVRIVKAGLLDVTLDIARASFWENGPGQNFINFKVSSLDVSPSVHGVLGQTYRETAKTYQKLVNGPEYKKLRANGMPFFVDGEENDYETSGIMAADCKFARFSIQESTVSAGGRKLLAH</sequence>
<evidence type="ECO:0000256" key="2">
    <source>
        <dbReference type="SAM" id="SignalP"/>
    </source>
</evidence>
<dbReference type="STRING" id="105231.A0A1Y1I8N3"/>
<dbReference type="PANTHER" id="PTHR31656">
    <property type="entry name" value="ROOT CAP DOMAIN-CONTAINING PROTEIN"/>
    <property type="match status" value="1"/>
</dbReference>
<evidence type="ECO:0000256" key="1">
    <source>
        <dbReference type="SAM" id="MobiDB-lite"/>
    </source>
</evidence>
<feature type="compositionally biased region" description="Low complexity" evidence="1">
    <location>
        <begin position="401"/>
        <end position="444"/>
    </location>
</feature>
<gene>
    <name evidence="3" type="ORF">KFL_002380130</name>
</gene>
<protein>
    <submittedName>
        <fullName evidence="3">Putative root cap family protein</fullName>
    </submittedName>
</protein>
<keyword evidence="2" id="KW-0732">Signal</keyword>
<dbReference type="SUPFAM" id="SSF51126">
    <property type="entry name" value="Pectin lyase-like"/>
    <property type="match status" value="1"/>
</dbReference>
<accession>A0A1Y1I8N3</accession>
<feature type="region of interest" description="Disordered" evidence="1">
    <location>
        <begin position="340"/>
        <end position="456"/>
    </location>
</feature>
<proteinExistence type="predicted"/>
<dbReference type="EMBL" id="DF237187">
    <property type="protein sequence ID" value="GAQ85501.1"/>
    <property type="molecule type" value="Genomic_DNA"/>
</dbReference>
<dbReference type="OMA" id="SENTHPH"/>
<dbReference type="OrthoDB" id="2014699at2759"/>
<evidence type="ECO:0000313" key="3">
    <source>
        <dbReference type="EMBL" id="GAQ85501.1"/>
    </source>
</evidence>
<keyword evidence="4" id="KW-1185">Reference proteome</keyword>
<organism evidence="3 4">
    <name type="scientific">Klebsormidium nitens</name>
    <name type="common">Green alga</name>
    <name type="synonym">Ulothrix nitens</name>
    <dbReference type="NCBI Taxonomy" id="105231"/>
    <lineage>
        <taxon>Eukaryota</taxon>
        <taxon>Viridiplantae</taxon>
        <taxon>Streptophyta</taxon>
        <taxon>Klebsormidiophyceae</taxon>
        <taxon>Klebsormidiales</taxon>
        <taxon>Klebsormidiaceae</taxon>
        <taxon>Klebsormidium</taxon>
    </lineage>
</organism>
<dbReference type="Pfam" id="PF06830">
    <property type="entry name" value="Root_cap"/>
    <property type="match status" value="1"/>
</dbReference>